<dbReference type="PANTHER" id="PTHR34408:SF1">
    <property type="entry name" value="GLYCOSYL HYDROLASE FAMILY 19 DOMAIN-CONTAINING PROTEIN HI_1415"/>
    <property type="match status" value="1"/>
</dbReference>
<evidence type="ECO:0000256" key="1">
    <source>
        <dbReference type="SAM" id="MobiDB-lite"/>
    </source>
</evidence>
<accession>A0A366DXK5</accession>
<feature type="region of interest" description="Disordered" evidence="1">
    <location>
        <begin position="124"/>
        <end position="185"/>
    </location>
</feature>
<dbReference type="OrthoDB" id="8074373at2"/>
<feature type="compositionally biased region" description="Low complexity" evidence="1">
    <location>
        <begin position="166"/>
        <end position="185"/>
    </location>
</feature>
<dbReference type="InterPro" id="IPR052354">
    <property type="entry name" value="Cell_Wall_Dynamics_Protein"/>
</dbReference>
<dbReference type="SMART" id="SM00287">
    <property type="entry name" value="SH3b"/>
    <property type="match status" value="1"/>
</dbReference>
<feature type="domain" description="SH3b" evidence="4">
    <location>
        <begin position="22"/>
        <end position="85"/>
    </location>
</feature>
<feature type="transmembrane region" description="Helical" evidence="2">
    <location>
        <begin position="100"/>
        <end position="118"/>
    </location>
</feature>
<feature type="compositionally biased region" description="Basic residues" evidence="1">
    <location>
        <begin position="138"/>
        <end position="147"/>
    </location>
</feature>
<dbReference type="Proteomes" id="UP000252893">
    <property type="component" value="Unassembled WGS sequence"/>
</dbReference>
<comment type="caution">
    <text evidence="5">The sequence shown here is derived from an EMBL/GenBank/DDBJ whole genome shotgun (WGS) entry which is preliminary data.</text>
</comment>
<dbReference type="PROSITE" id="PS51781">
    <property type="entry name" value="SH3B"/>
    <property type="match status" value="1"/>
</dbReference>
<evidence type="ECO:0000256" key="2">
    <source>
        <dbReference type="SAM" id="Phobius"/>
    </source>
</evidence>
<evidence type="ECO:0000256" key="3">
    <source>
        <dbReference type="SAM" id="SignalP"/>
    </source>
</evidence>
<keyword evidence="6" id="KW-1185">Reference proteome</keyword>
<dbReference type="InterPro" id="IPR003646">
    <property type="entry name" value="SH3-like_bac-type"/>
</dbReference>
<dbReference type="Pfam" id="PF08239">
    <property type="entry name" value="SH3_3"/>
    <property type="match status" value="1"/>
</dbReference>
<dbReference type="EMBL" id="QNRH01000004">
    <property type="protein sequence ID" value="RBO94813.1"/>
    <property type="molecule type" value="Genomic_DNA"/>
</dbReference>
<evidence type="ECO:0000313" key="6">
    <source>
        <dbReference type="Proteomes" id="UP000252893"/>
    </source>
</evidence>
<proteinExistence type="predicted"/>
<feature type="chain" id="PRO_5016759451" evidence="3">
    <location>
        <begin position="23"/>
        <end position="185"/>
    </location>
</feature>
<keyword evidence="2" id="KW-0472">Membrane</keyword>
<reference evidence="5 6" key="1">
    <citation type="submission" date="2018-06" db="EMBL/GenBank/DDBJ databases">
        <title>Genomic Encyclopedia of Type Strains, Phase IV (KMG-IV): sequencing the most valuable type-strain genomes for metagenomic binning, comparative biology and taxonomic classification.</title>
        <authorList>
            <person name="Goeker M."/>
        </authorList>
    </citation>
    <scope>NUCLEOTIDE SEQUENCE [LARGE SCALE GENOMIC DNA]</scope>
    <source>
        <strain evidence="5 6">DSM 25619</strain>
    </source>
</reference>
<keyword evidence="2" id="KW-0812">Transmembrane</keyword>
<evidence type="ECO:0000259" key="4">
    <source>
        <dbReference type="PROSITE" id="PS51781"/>
    </source>
</evidence>
<name>A0A366DXK5_9HYPH</name>
<dbReference type="PANTHER" id="PTHR34408">
    <property type="entry name" value="FAMILY PROTEIN, PUTATIVE-RELATED"/>
    <property type="match status" value="1"/>
</dbReference>
<sequence>MKRVIKSAIIAVALLSATAAQAANAIVTTNLNLRTGPGTNYPVIGSIPNGAPVDVSGCTSGYGWCQVSYAGRFGWAASNYLAVRQGSAGNYSNNNFSSNAAMIGIPLIAGVVIGSAISKNNKHDYYDRPHYRPNNNHYRPRPSHPRPPHSGWNNNHRPKPSQPGWNGNHNNRPHNSNSGRPSHRR</sequence>
<evidence type="ECO:0000313" key="5">
    <source>
        <dbReference type="EMBL" id="RBO94813.1"/>
    </source>
</evidence>
<dbReference type="Gene3D" id="2.30.30.40">
    <property type="entry name" value="SH3 Domains"/>
    <property type="match status" value="1"/>
</dbReference>
<keyword evidence="2" id="KW-1133">Transmembrane helix</keyword>
<dbReference type="AlphaFoldDB" id="A0A366DXK5"/>
<feature type="signal peptide" evidence="3">
    <location>
        <begin position="1"/>
        <end position="22"/>
    </location>
</feature>
<protein>
    <submittedName>
        <fullName evidence="5">Uncharacterized protein YraI</fullName>
    </submittedName>
</protein>
<keyword evidence="3" id="KW-0732">Signal</keyword>
<dbReference type="RefSeq" id="WP_113944681.1">
    <property type="nucleotide sequence ID" value="NZ_JBHEEG010000001.1"/>
</dbReference>
<organism evidence="5 6">
    <name type="scientific">Pseudochrobactrum asaccharolyticum</name>
    <dbReference type="NCBI Taxonomy" id="354351"/>
    <lineage>
        <taxon>Bacteria</taxon>
        <taxon>Pseudomonadati</taxon>
        <taxon>Pseudomonadota</taxon>
        <taxon>Alphaproteobacteria</taxon>
        <taxon>Hyphomicrobiales</taxon>
        <taxon>Brucellaceae</taxon>
        <taxon>Pseudochrobactrum</taxon>
    </lineage>
</organism>
<gene>
    <name evidence="5" type="ORF">DFR47_104172</name>
</gene>